<evidence type="ECO:0000313" key="1">
    <source>
        <dbReference type="EMBL" id="KRK88994.1"/>
    </source>
</evidence>
<evidence type="ECO:0000313" key="2">
    <source>
        <dbReference type="Proteomes" id="UP000051581"/>
    </source>
</evidence>
<comment type="caution">
    <text evidence="1">The sequence shown here is derived from an EMBL/GenBank/DDBJ whole genome shotgun (WGS) entry which is preliminary data.</text>
</comment>
<sequence length="114" mass="13051">MAFSKTGKVNGDDTVYELKDNVKRFTLRDLGFIEGKTGVFSLEKSLDPTSPYNANYKFKMKVDKELTGFRMAITTGNGLEKVNIFNNPDTEQSVEQYQFIINDLIDRDVIKRQV</sequence>
<dbReference type="InterPro" id="IPR014965">
    <property type="entry name" value="Amino_acid_metab_prot_put"/>
</dbReference>
<dbReference type="EMBL" id="AZEA01000004">
    <property type="protein sequence ID" value="KRK88994.1"/>
    <property type="molecule type" value="Genomic_DNA"/>
</dbReference>
<keyword evidence="2" id="KW-1185">Reference proteome</keyword>
<dbReference type="InterPro" id="IPR035942">
    <property type="entry name" value="Lp2179-like_sf"/>
</dbReference>
<organism evidence="1 2">
    <name type="scientific">Lentilactobacillus sunkii DSM 19904</name>
    <dbReference type="NCBI Taxonomy" id="1423808"/>
    <lineage>
        <taxon>Bacteria</taxon>
        <taxon>Bacillati</taxon>
        <taxon>Bacillota</taxon>
        <taxon>Bacilli</taxon>
        <taxon>Lactobacillales</taxon>
        <taxon>Lactobacillaceae</taxon>
        <taxon>Lentilactobacillus</taxon>
    </lineage>
</organism>
<proteinExistence type="predicted"/>
<evidence type="ECO:0008006" key="3">
    <source>
        <dbReference type="Google" id="ProtNLM"/>
    </source>
</evidence>
<dbReference type="OrthoDB" id="2166222at2"/>
<accession>A0A0R1L9K0</accession>
<dbReference type="Pfam" id="PF08866">
    <property type="entry name" value="DUF1831"/>
    <property type="match status" value="1"/>
</dbReference>
<dbReference type="Gene3D" id="3.30.1820.10">
    <property type="entry name" value="Lp2179-like"/>
    <property type="match status" value="1"/>
</dbReference>
<gene>
    <name evidence="1" type="ORF">FD17_GL001953</name>
</gene>
<protein>
    <recommendedName>
        <fullName evidence="3">Cysteine desulfurase</fullName>
    </recommendedName>
</protein>
<dbReference type="RefSeq" id="WP_057824046.1">
    <property type="nucleotide sequence ID" value="NZ_AZEA01000004.1"/>
</dbReference>
<dbReference type="SUPFAM" id="SSF160800">
    <property type="entry name" value="Lp2179-like"/>
    <property type="match status" value="1"/>
</dbReference>
<dbReference type="PATRIC" id="fig|1423808.3.peg.1979"/>
<dbReference type="Proteomes" id="UP000051581">
    <property type="component" value="Unassembled WGS sequence"/>
</dbReference>
<dbReference type="AlphaFoldDB" id="A0A0R1L9K0"/>
<reference evidence="1 2" key="1">
    <citation type="journal article" date="2015" name="Genome Announc.">
        <title>Expanding the biotechnology potential of lactobacilli through comparative genomics of 213 strains and associated genera.</title>
        <authorList>
            <person name="Sun Z."/>
            <person name="Harris H.M."/>
            <person name="McCann A."/>
            <person name="Guo C."/>
            <person name="Argimon S."/>
            <person name="Zhang W."/>
            <person name="Yang X."/>
            <person name="Jeffery I.B."/>
            <person name="Cooney J.C."/>
            <person name="Kagawa T.F."/>
            <person name="Liu W."/>
            <person name="Song Y."/>
            <person name="Salvetti E."/>
            <person name="Wrobel A."/>
            <person name="Rasinkangas P."/>
            <person name="Parkhill J."/>
            <person name="Rea M.C."/>
            <person name="O'Sullivan O."/>
            <person name="Ritari J."/>
            <person name="Douillard F.P."/>
            <person name="Paul Ross R."/>
            <person name="Yang R."/>
            <person name="Briner A.E."/>
            <person name="Felis G.E."/>
            <person name="de Vos W.M."/>
            <person name="Barrangou R."/>
            <person name="Klaenhammer T.R."/>
            <person name="Caufield P.W."/>
            <person name="Cui Y."/>
            <person name="Zhang H."/>
            <person name="O'Toole P.W."/>
        </authorList>
    </citation>
    <scope>NUCLEOTIDE SEQUENCE [LARGE SCALE GENOMIC DNA]</scope>
    <source>
        <strain evidence="1 2">DSM 19904</strain>
    </source>
</reference>
<name>A0A0R1L9K0_9LACO</name>